<evidence type="ECO:0000313" key="2">
    <source>
        <dbReference type="EMBL" id="GHI57949.1"/>
    </source>
</evidence>
<protein>
    <submittedName>
        <fullName evidence="2">Uncharacterized protein</fullName>
    </submittedName>
</protein>
<accession>A0ABQ3RQ24</accession>
<feature type="compositionally biased region" description="Pro residues" evidence="1">
    <location>
        <begin position="86"/>
        <end position="96"/>
    </location>
</feature>
<evidence type="ECO:0000256" key="1">
    <source>
        <dbReference type="SAM" id="MobiDB-lite"/>
    </source>
</evidence>
<feature type="compositionally biased region" description="Pro residues" evidence="1">
    <location>
        <begin position="62"/>
        <end position="78"/>
    </location>
</feature>
<keyword evidence="3" id="KW-1185">Reference proteome</keyword>
<reference evidence="3" key="1">
    <citation type="submission" date="2023-07" db="EMBL/GenBank/DDBJ databases">
        <title>Whole genome shotgun sequence of Streptomyces achromogenes subsp. rubradiris NBRC 14000.</title>
        <authorList>
            <person name="Komaki H."/>
            <person name="Tamura T."/>
        </authorList>
    </citation>
    <scope>NUCLEOTIDE SEQUENCE [LARGE SCALE GENOMIC DNA]</scope>
    <source>
        <strain evidence="3">NBRC 14000</strain>
    </source>
</reference>
<name>A0ABQ3RQ24_STRRR</name>
<organism evidence="2 3">
    <name type="scientific">Streptomyces rubradiris</name>
    <name type="common">Streptomyces achromogenes subsp. rubradiris</name>
    <dbReference type="NCBI Taxonomy" id="285531"/>
    <lineage>
        <taxon>Bacteria</taxon>
        <taxon>Bacillati</taxon>
        <taxon>Actinomycetota</taxon>
        <taxon>Actinomycetes</taxon>
        <taxon>Kitasatosporales</taxon>
        <taxon>Streptomycetaceae</taxon>
        <taxon>Streptomyces</taxon>
    </lineage>
</organism>
<evidence type="ECO:0000313" key="3">
    <source>
        <dbReference type="Proteomes" id="UP000646738"/>
    </source>
</evidence>
<dbReference type="Proteomes" id="UP000646738">
    <property type="component" value="Unassembled WGS sequence"/>
</dbReference>
<sequence length="106" mass="10604">MPGVDPGPGVPAAIALTGAPYVRHHGPHGSPAVRTGPRAAPVRGTVRRPAGGAFRFLARPPGEGPPGRPAAPSRPPTPVRASAARPRPPPAGPPVTAPRRRGLPSG</sequence>
<dbReference type="EMBL" id="BNEA01000015">
    <property type="protein sequence ID" value="GHI57949.1"/>
    <property type="molecule type" value="Genomic_DNA"/>
</dbReference>
<gene>
    <name evidence="2" type="ORF">Srubr_77950</name>
</gene>
<proteinExistence type="predicted"/>
<comment type="caution">
    <text evidence="2">The sequence shown here is derived from an EMBL/GenBank/DDBJ whole genome shotgun (WGS) entry which is preliminary data.</text>
</comment>
<feature type="region of interest" description="Disordered" evidence="1">
    <location>
        <begin position="20"/>
        <end position="106"/>
    </location>
</feature>